<protein>
    <recommendedName>
        <fullName evidence="5">Abscisic stress ripening protein</fullName>
    </recommendedName>
</protein>
<dbReference type="AlphaFoldDB" id="S8BXL5"/>
<keyword evidence="4" id="KW-1185">Reference proteome</keyword>
<accession>S8BXL5</accession>
<reference evidence="3 4" key="1">
    <citation type="journal article" date="2013" name="BMC Genomics">
        <title>The miniature genome of a carnivorous plant Genlisea aurea contains a low number of genes and short non-coding sequences.</title>
        <authorList>
            <person name="Leushkin E.V."/>
            <person name="Sutormin R.A."/>
            <person name="Nabieva E.R."/>
            <person name="Penin A.A."/>
            <person name="Kondrashov A.S."/>
            <person name="Logacheva M.D."/>
        </authorList>
    </citation>
    <scope>NUCLEOTIDE SEQUENCE [LARGE SCALE GENOMIC DNA]</scope>
</reference>
<evidence type="ECO:0000313" key="3">
    <source>
        <dbReference type="EMBL" id="EPS59139.1"/>
    </source>
</evidence>
<comment type="similarity">
    <text evidence="1">Belongs to the abscisic acid and water stress-induced protein family.</text>
</comment>
<dbReference type="Proteomes" id="UP000015453">
    <property type="component" value="Unassembled WGS sequence"/>
</dbReference>
<feature type="compositionally biased region" description="Basic and acidic residues" evidence="2">
    <location>
        <begin position="63"/>
        <end position="75"/>
    </location>
</feature>
<dbReference type="EMBL" id="AUSU01008607">
    <property type="protein sequence ID" value="EPS59139.1"/>
    <property type="molecule type" value="Genomic_DNA"/>
</dbReference>
<feature type="non-terminal residue" evidence="3">
    <location>
        <position position="82"/>
    </location>
</feature>
<feature type="non-terminal residue" evidence="3">
    <location>
        <position position="1"/>
    </location>
</feature>
<dbReference type="InterPro" id="IPR003496">
    <property type="entry name" value="ABA_WDS"/>
</dbReference>
<comment type="caution">
    <text evidence="3">The sequence shown here is derived from an EMBL/GenBank/DDBJ whole genome shotgun (WGS) entry which is preliminary data.</text>
</comment>
<gene>
    <name evidence="3" type="ORF">M569_15671</name>
</gene>
<organism evidence="3 4">
    <name type="scientific">Genlisea aurea</name>
    <dbReference type="NCBI Taxonomy" id="192259"/>
    <lineage>
        <taxon>Eukaryota</taxon>
        <taxon>Viridiplantae</taxon>
        <taxon>Streptophyta</taxon>
        <taxon>Embryophyta</taxon>
        <taxon>Tracheophyta</taxon>
        <taxon>Spermatophyta</taxon>
        <taxon>Magnoliopsida</taxon>
        <taxon>eudicotyledons</taxon>
        <taxon>Gunneridae</taxon>
        <taxon>Pentapetalae</taxon>
        <taxon>asterids</taxon>
        <taxon>lamiids</taxon>
        <taxon>Lamiales</taxon>
        <taxon>Lentibulariaceae</taxon>
        <taxon>Genlisea</taxon>
    </lineage>
</organism>
<sequence>DYEKDRKDHGRKEHLGELGAVAAGAFALYEKHKAKTDPEHERRHRIEEGVAAAAALGAGGYAWHEHHEKKADEKHHHGHHHH</sequence>
<dbReference type="PANTHER" id="PTHR33801">
    <property type="entry name" value="ABSCISIC STRESS-RIPENING PROTEIN 5"/>
    <property type="match status" value="1"/>
</dbReference>
<dbReference type="OrthoDB" id="1936600at2759"/>
<evidence type="ECO:0000256" key="2">
    <source>
        <dbReference type="SAM" id="MobiDB-lite"/>
    </source>
</evidence>
<feature type="region of interest" description="Disordered" evidence="2">
    <location>
        <begin position="60"/>
        <end position="82"/>
    </location>
</feature>
<dbReference type="Pfam" id="PF02496">
    <property type="entry name" value="ABA_WDS"/>
    <property type="match status" value="1"/>
</dbReference>
<evidence type="ECO:0000256" key="1">
    <source>
        <dbReference type="ARBA" id="ARBA00007160"/>
    </source>
</evidence>
<name>S8BXL5_9LAMI</name>
<proteinExistence type="inferred from homology"/>
<evidence type="ECO:0000313" key="4">
    <source>
        <dbReference type="Proteomes" id="UP000015453"/>
    </source>
</evidence>
<evidence type="ECO:0008006" key="5">
    <source>
        <dbReference type="Google" id="ProtNLM"/>
    </source>
</evidence>